<dbReference type="EC" id="1.13.12.3" evidence="3"/>
<evidence type="ECO:0000256" key="7">
    <source>
        <dbReference type="SAM" id="SignalP"/>
    </source>
</evidence>
<dbReference type="SUPFAM" id="SSF51905">
    <property type="entry name" value="FAD/NAD(P)-binding domain"/>
    <property type="match status" value="1"/>
</dbReference>
<comment type="catalytic activity">
    <reaction evidence="6">
        <text>L-tryptophan + O2 = indole-3-acetamide + CO2 + H2O</text>
        <dbReference type="Rhea" id="RHEA:16165"/>
        <dbReference type="ChEBI" id="CHEBI:15377"/>
        <dbReference type="ChEBI" id="CHEBI:15379"/>
        <dbReference type="ChEBI" id="CHEBI:16031"/>
        <dbReference type="ChEBI" id="CHEBI:16526"/>
        <dbReference type="ChEBI" id="CHEBI:57912"/>
        <dbReference type="EC" id="1.13.12.3"/>
    </reaction>
</comment>
<dbReference type="InterPro" id="IPR002937">
    <property type="entry name" value="Amino_oxidase"/>
</dbReference>
<dbReference type="Pfam" id="PF01593">
    <property type="entry name" value="Amino_oxidase"/>
    <property type="match status" value="1"/>
</dbReference>
<dbReference type="SUPFAM" id="SSF54373">
    <property type="entry name" value="FAD-linked reductases, C-terminal domain"/>
    <property type="match status" value="1"/>
</dbReference>
<dbReference type="PRINTS" id="PR00420">
    <property type="entry name" value="RNGMNOXGNASE"/>
</dbReference>
<dbReference type="PANTHER" id="PTHR10742">
    <property type="entry name" value="FLAVIN MONOAMINE OXIDASE"/>
    <property type="match status" value="1"/>
</dbReference>
<evidence type="ECO:0000259" key="8">
    <source>
        <dbReference type="Pfam" id="PF01593"/>
    </source>
</evidence>
<dbReference type="InterPro" id="IPR036188">
    <property type="entry name" value="FAD/NAD-bd_sf"/>
</dbReference>
<evidence type="ECO:0000256" key="4">
    <source>
        <dbReference type="ARBA" id="ARBA00017871"/>
    </source>
</evidence>
<dbReference type="RefSeq" id="WP_161797893.1">
    <property type="nucleotide sequence ID" value="NZ_CP059733.1"/>
</dbReference>
<dbReference type="EMBL" id="CP059733">
    <property type="protein sequence ID" value="WDE07389.1"/>
    <property type="molecule type" value="Genomic_DNA"/>
</dbReference>
<reference evidence="9 10" key="2">
    <citation type="journal article" date="2022" name="Mar. Drugs">
        <title>Bioassay-Guided Fractionation Leads to the Detection of Cholic Acid Generated by the Rare Thalassomonas sp.</title>
        <authorList>
            <person name="Pheiffer F."/>
            <person name="Schneider Y.K."/>
            <person name="Hansen E.H."/>
            <person name="Andersen J.H."/>
            <person name="Isaksson J."/>
            <person name="Busche T."/>
            <person name="R C."/>
            <person name="Kalinowski J."/>
            <person name="Zyl L.V."/>
            <person name="Trindade M."/>
        </authorList>
    </citation>
    <scope>NUCLEOTIDE SEQUENCE [LARGE SCALE GENOMIC DNA]</scope>
    <source>
        <strain evidence="9 10">XOM25</strain>
    </source>
</reference>
<keyword evidence="10" id="KW-1185">Reference proteome</keyword>
<sequence length="472" mass="51573">MKLNFKLRSKPEVRIFCVMSLLALISACGSGAKSGSGPDNATNNAPEQPASVIVIGAGMSGIKAANRLAQAGLRVQVLEGRNRIGGRTWSDRSWGNAVDLGASWIHGIRGNPVHNLAQSLNQPLLEWDYDNQVIYDAQGNIDRQVDAKAELARDAVMNSAMVISTFDSDATMQDAVDSARQTGDLDGLSEREINFMVHTEIEQEVAADADKVTIAGIFSDDSFDGPDVVFPQGYDALVTALAQDLDIQLNTYVDSINYQNEQVIVGTSQGEFTADYVVVSVPLGVLKKQVIEFSPQLPQEKQMAIQALDMGVMNKVYLRFPEVFWDTSVDNIAQVSETKGRWSYWLNMEKATHQPILLAFNVGSYGTEIEALSDDEIVAAAMVELRKFYGQDIPQPEDHIITRWSLDPFSYGSYSYVPKGATADMREDLAAPVAGRLFFAGEATHSEYPSTVHGAYLSGERAAISILEAIQD</sequence>
<evidence type="ECO:0000313" key="10">
    <source>
        <dbReference type="Proteomes" id="UP000032352"/>
    </source>
</evidence>
<dbReference type="Gene3D" id="3.90.660.10">
    <property type="match status" value="1"/>
</dbReference>
<organism evidence="9 10">
    <name type="scientific">Thalassomonas viridans</name>
    <dbReference type="NCBI Taxonomy" id="137584"/>
    <lineage>
        <taxon>Bacteria</taxon>
        <taxon>Pseudomonadati</taxon>
        <taxon>Pseudomonadota</taxon>
        <taxon>Gammaproteobacteria</taxon>
        <taxon>Alteromonadales</taxon>
        <taxon>Colwelliaceae</taxon>
        <taxon>Thalassomonas</taxon>
    </lineage>
</organism>
<keyword evidence="7" id="KW-0732">Signal</keyword>
<reference evidence="9 10" key="1">
    <citation type="journal article" date="2015" name="Genome Announc.">
        <title>Draft Genome Sequences of Marine Isolates of Thalassomonas viridans and Thalassomonas actiniarum.</title>
        <authorList>
            <person name="Olonade I."/>
            <person name="van Zyl L.J."/>
            <person name="Trindade M."/>
        </authorList>
    </citation>
    <scope>NUCLEOTIDE SEQUENCE [LARGE SCALE GENOMIC DNA]</scope>
    <source>
        <strain evidence="9 10">XOM25</strain>
    </source>
</reference>
<proteinExistence type="inferred from homology"/>
<dbReference type="Proteomes" id="UP000032352">
    <property type="component" value="Chromosome"/>
</dbReference>
<dbReference type="Gene3D" id="3.50.50.60">
    <property type="entry name" value="FAD/NAD(P)-binding domain"/>
    <property type="match status" value="1"/>
</dbReference>
<dbReference type="InterPro" id="IPR050281">
    <property type="entry name" value="Flavin_monoamine_oxidase"/>
</dbReference>
<feature type="domain" description="Amine oxidase" evidence="8">
    <location>
        <begin position="59"/>
        <end position="465"/>
    </location>
</feature>
<evidence type="ECO:0000256" key="1">
    <source>
        <dbReference type="ARBA" id="ARBA00004814"/>
    </source>
</evidence>
<gene>
    <name evidence="9" type="ORF">SG34_011155</name>
</gene>
<comment type="similarity">
    <text evidence="2">Belongs to the tryptophan 2-monooxygenase family.</text>
</comment>
<dbReference type="AlphaFoldDB" id="A0AAE9Z774"/>
<dbReference type="GO" id="GO:0050361">
    <property type="term" value="F:tryptophan 2-monooxygenase activity"/>
    <property type="evidence" value="ECO:0007669"/>
    <property type="project" value="UniProtKB-EC"/>
</dbReference>
<evidence type="ECO:0000256" key="5">
    <source>
        <dbReference type="ARBA" id="ARBA00023070"/>
    </source>
</evidence>
<keyword evidence="5" id="KW-0073">Auxin biosynthesis</keyword>
<dbReference type="PROSITE" id="PS51257">
    <property type="entry name" value="PROKAR_LIPOPROTEIN"/>
    <property type="match status" value="1"/>
</dbReference>
<comment type="pathway">
    <text evidence="1">Plant hormone metabolism; auxin biosynthesis.</text>
</comment>
<feature type="signal peptide" evidence="7">
    <location>
        <begin position="1"/>
        <end position="32"/>
    </location>
</feature>
<evidence type="ECO:0000256" key="6">
    <source>
        <dbReference type="ARBA" id="ARBA00047321"/>
    </source>
</evidence>
<accession>A0AAE9Z774</accession>
<dbReference type="KEGG" id="tvd:SG34_011155"/>
<dbReference type="GO" id="GO:0009851">
    <property type="term" value="P:auxin biosynthetic process"/>
    <property type="evidence" value="ECO:0007669"/>
    <property type="project" value="UniProtKB-KW"/>
</dbReference>
<name>A0AAE9Z774_9GAMM</name>
<evidence type="ECO:0000313" key="9">
    <source>
        <dbReference type="EMBL" id="WDE07389.1"/>
    </source>
</evidence>
<evidence type="ECO:0000256" key="2">
    <source>
        <dbReference type="ARBA" id="ARBA00005833"/>
    </source>
</evidence>
<feature type="chain" id="PRO_5042065806" description="Tryptophan 2-monooxygenase" evidence="7">
    <location>
        <begin position="33"/>
        <end position="472"/>
    </location>
</feature>
<evidence type="ECO:0000256" key="3">
    <source>
        <dbReference type="ARBA" id="ARBA00012535"/>
    </source>
</evidence>
<protein>
    <recommendedName>
        <fullName evidence="4">Tryptophan 2-monooxygenase</fullName>
        <ecNumber evidence="3">1.13.12.3</ecNumber>
    </recommendedName>
</protein>
<dbReference type="PANTHER" id="PTHR10742:SF410">
    <property type="entry name" value="LYSINE-SPECIFIC HISTONE DEMETHYLASE 2"/>
    <property type="match status" value="1"/>
</dbReference>